<evidence type="ECO:0000313" key="17">
    <source>
        <dbReference type="EMBL" id="MFC7334366.1"/>
    </source>
</evidence>
<dbReference type="Gene3D" id="3.90.400.10">
    <property type="entry name" value="Oligo-1,6-glucosidase, Domain 2"/>
    <property type="match status" value="1"/>
</dbReference>
<dbReference type="PANTHER" id="PTHR10357:SF219">
    <property type="entry name" value="MALTOSE ALPHA-D-GLUCOSYLTRANSFERASE"/>
    <property type="match status" value="1"/>
</dbReference>
<dbReference type="InterPro" id="IPR013780">
    <property type="entry name" value="Glyco_hydro_b"/>
</dbReference>
<dbReference type="Pfam" id="PF18085">
    <property type="entry name" value="Mak_N_cap"/>
    <property type="match status" value="1"/>
</dbReference>
<dbReference type="InterPro" id="IPR040999">
    <property type="entry name" value="Mak_N_cap"/>
</dbReference>
<dbReference type="Gene3D" id="3.20.20.80">
    <property type="entry name" value="Glycosidases"/>
    <property type="match status" value="1"/>
</dbReference>
<comment type="caution">
    <text evidence="17">The sequence shown here is derived from an EMBL/GenBank/DDBJ whole genome shotgun (WGS) entry which is preliminary data.</text>
</comment>
<keyword evidence="12 17" id="KW-0413">Isomerase</keyword>
<dbReference type="SUPFAM" id="SSF51011">
    <property type="entry name" value="Glycosyl hydrolase domain"/>
    <property type="match status" value="1"/>
</dbReference>
<comment type="catalytic activity">
    <reaction evidence="1">
        <text>D-maltose = alpha,alpha-trehalose</text>
        <dbReference type="Rhea" id="RHEA:15145"/>
        <dbReference type="ChEBI" id="CHEBI:16551"/>
        <dbReference type="ChEBI" id="CHEBI:17306"/>
        <dbReference type="EC" id="5.4.99.16"/>
    </reaction>
</comment>
<evidence type="ECO:0000256" key="5">
    <source>
        <dbReference type="ARBA" id="ARBA00012619"/>
    </source>
</evidence>
<evidence type="ECO:0000259" key="16">
    <source>
        <dbReference type="SMART" id="SM00642"/>
    </source>
</evidence>
<keyword evidence="10" id="KW-0106">Calcium</keyword>
<feature type="domain" description="Glycosyl hydrolase family 13 catalytic" evidence="16">
    <location>
        <begin position="17"/>
        <end position="415"/>
    </location>
</feature>
<keyword evidence="11" id="KW-0067">ATP-binding</keyword>
<dbReference type="InterPro" id="IPR012810">
    <property type="entry name" value="TreS/a-amylase_N"/>
</dbReference>
<dbReference type="CDD" id="cd11334">
    <property type="entry name" value="AmyAc_TreS"/>
    <property type="match status" value="1"/>
</dbReference>
<dbReference type="InterPro" id="IPR032091">
    <property type="entry name" value="Malt_amylase-like_C"/>
</dbReference>
<dbReference type="RefSeq" id="WP_377359925.1">
    <property type="nucleotide sequence ID" value="NZ_JBHTCM010000015.1"/>
</dbReference>
<dbReference type="InterPro" id="IPR017853">
    <property type="entry name" value="GH"/>
</dbReference>
<evidence type="ECO:0000256" key="7">
    <source>
        <dbReference type="ARBA" id="ARBA00022679"/>
    </source>
</evidence>
<dbReference type="Gene3D" id="2.60.40.1180">
    <property type="entry name" value="Golgi alpha-mannosidase II"/>
    <property type="match status" value="1"/>
</dbReference>
<keyword evidence="18" id="KW-1185">Reference proteome</keyword>
<dbReference type="Gene3D" id="3.90.1200.10">
    <property type="match status" value="1"/>
</dbReference>
<evidence type="ECO:0000256" key="4">
    <source>
        <dbReference type="ARBA" id="ARBA00011962"/>
    </source>
</evidence>
<evidence type="ECO:0000313" key="18">
    <source>
        <dbReference type="Proteomes" id="UP001596456"/>
    </source>
</evidence>
<evidence type="ECO:0000256" key="14">
    <source>
        <dbReference type="ARBA" id="ARBA00031378"/>
    </source>
</evidence>
<evidence type="ECO:0000256" key="6">
    <source>
        <dbReference type="ARBA" id="ARBA00013882"/>
    </source>
</evidence>
<evidence type="ECO:0000256" key="2">
    <source>
        <dbReference type="ARBA" id="ARBA00005496"/>
    </source>
</evidence>
<dbReference type="InterPro" id="IPR011009">
    <property type="entry name" value="Kinase-like_dom_sf"/>
</dbReference>
<keyword evidence="8" id="KW-0479">Metal-binding</keyword>
<dbReference type="SMART" id="SM00642">
    <property type="entry name" value="Aamy"/>
    <property type="match status" value="1"/>
</dbReference>
<evidence type="ECO:0000256" key="1">
    <source>
        <dbReference type="ARBA" id="ARBA00001595"/>
    </source>
</evidence>
<organism evidence="17 18">
    <name type="scientific">Rhodocista pekingensis</name>
    <dbReference type="NCBI Taxonomy" id="201185"/>
    <lineage>
        <taxon>Bacteria</taxon>
        <taxon>Pseudomonadati</taxon>
        <taxon>Pseudomonadota</taxon>
        <taxon>Alphaproteobacteria</taxon>
        <taxon>Rhodospirillales</taxon>
        <taxon>Azospirillaceae</taxon>
        <taxon>Rhodocista</taxon>
    </lineage>
</organism>
<dbReference type="Proteomes" id="UP001596456">
    <property type="component" value="Unassembled WGS sequence"/>
</dbReference>
<dbReference type="SUPFAM" id="SSF56112">
    <property type="entry name" value="Protein kinase-like (PK-like)"/>
    <property type="match status" value="1"/>
</dbReference>
<dbReference type="InterPro" id="IPR006047">
    <property type="entry name" value="GH13_cat_dom"/>
</dbReference>
<comment type="catalytic activity">
    <reaction evidence="15">
        <text>D-maltose + ATP = alpha-maltose 1-phosphate + ADP + H(+)</text>
        <dbReference type="Rhea" id="RHEA:31915"/>
        <dbReference type="ChEBI" id="CHEBI:15378"/>
        <dbReference type="ChEBI" id="CHEBI:17306"/>
        <dbReference type="ChEBI" id="CHEBI:30616"/>
        <dbReference type="ChEBI" id="CHEBI:63576"/>
        <dbReference type="ChEBI" id="CHEBI:456216"/>
        <dbReference type="EC" id="2.7.1.175"/>
    </reaction>
</comment>
<comment type="similarity">
    <text evidence="3">Belongs to the aminoglycoside phosphotransferase family.</text>
</comment>
<evidence type="ECO:0000256" key="13">
    <source>
        <dbReference type="ARBA" id="ARBA00031251"/>
    </source>
</evidence>
<dbReference type="EC" id="5.4.99.16" evidence="5"/>
<evidence type="ECO:0000256" key="15">
    <source>
        <dbReference type="ARBA" id="ARBA00049067"/>
    </source>
</evidence>
<dbReference type="Pfam" id="PF00128">
    <property type="entry name" value="Alpha-amylase"/>
    <property type="match status" value="2"/>
</dbReference>
<evidence type="ECO:0000256" key="10">
    <source>
        <dbReference type="ARBA" id="ARBA00022837"/>
    </source>
</evidence>
<comment type="similarity">
    <text evidence="2">Belongs to the glycosyl hydrolase 13 family. TreS subfamily.</text>
</comment>
<evidence type="ECO:0000256" key="3">
    <source>
        <dbReference type="ARBA" id="ARBA00006219"/>
    </source>
</evidence>
<dbReference type="NCBIfam" id="TIGR02456">
    <property type="entry name" value="treS_nterm"/>
    <property type="match status" value="1"/>
</dbReference>
<protein>
    <recommendedName>
        <fullName evidence="6">Maltokinase</fullName>
        <ecNumber evidence="4">2.7.1.175</ecNumber>
        <ecNumber evidence="5">5.4.99.16</ecNumber>
    </recommendedName>
    <alternativeName>
        <fullName evidence="14">Maltose alpha-D-glucosyltransferase</fullName>
    </alternativeName>
    <alternativeName>
        <fullName evidence="13">Maltose-1-phosphate synthase</fullName>
    </alternativeName>
</protein>
<sequence length="1111" mass="126341">MIDRSDRFWYKDAVIYQTHVKAFHDANNDGIGDFAGLAQKLDYIQELGVNALWLLPFYPSPLKDDGYDIADYRDVNPRYGTLRDFRNFVRECHARGIRVITELVVNHTSDQHPWFQRARRAPKGHPHRNFYVWSDTDQKYQGTRIIFLDTEKSNWTWDEQAKAYFWHRFYSHQPDLNFDNPRVLREVTNVMRYWLDMGVDGLRLDAVPYLIEREGTNCENLPETHEILRRIRAEVDSHYGDRMLLAEANQWPEDVLPYFGNPEVGGDECHMAFHFPLMPRIYMALAMEDRHPVTDIMRQTPEIPANAQWAVFLRNHDELTLEMVTDKERDYMWNFYATDRRARINLGIRRRLAPLMDNDRRKIELLNSLLFSMPGTPVIYYGDEIGMGDNVYLGDRDGVRTPMQWSPDRNGGFSRADPAGLYLPAIQDPVYGFQAVNVEAQARSSTSLLNWMRRLVAVRQQYRAFGRGTLRFLYPGNRKVLAYLREYEGEVVLCVANLSRAPQAVELDLRQHRTCVPVEMIGRSAFPPIGDLPYLLTLPGYGFYWFVLSSQAALPTWHEPVPEPLPDFVTLVLRDGWREVVTGRGIRDLETEALPAFVPKQRWFGAKDARVTGVRVTGTAELPDPTGGGESYLLTRIDVSHTASSEPVPYFLPLAMSWEEQAGTPGWPLFPFTVARTRRGARLGAAFDAMQSSRFALALVEAVRKGLERPATRGSLLFLPTDRLTEVRFSVTEPPEVRTLGVEQSNTSVLLGDQIVLKIYRRLEPGTHPELEMARFLTERVPYANTPPLLGTIEHRLDGDGTALAVLTGFVRNQGNGWTFTLDYLTREMEDARLRLTSGSESGALPPVLAEVEGEDFGIYLTLARTLGERTAQLHCALATATGDPAFDPEPAAAEDMEEWREAATRQVEVGLYALRSARDGLPEEARAAADLLLGREEEVFERVRALARPVEGLTKTRIHGDYHLGQVLRSATDWFIIDFEGEPTKTLAERRRKHSPLRDVAGMLRSFDYAAWGAMFRLAEVHADAIDRLGPLAREWNQAARTAFLEGYDGAIGACTAYPQDGSADRLRALFELEKAFYEIAYEAGNRPTWLPIPIRGALAVLDRPLEMPQ</sequence>
<dbReference type="NCBIfam" id="TIGR02457">
    <property type="entry name" value="TreS_Cterm"/>
    <property type="match status" value="1"/>
</dbReference>
<dbReference type="SUPFAM" id="SSF51445">
    <property type="entry name" value="(Trans)glycosidases"/>
    <property type="match status" value="1"/>
</dbReference>
<gene>
    <name evidence="17" type="primary">treS</name>
    <name evidence="17" type="ORF">ACFQPS_14450</name>
</gene>
<dbReference type="InterPro" id="IPR012811">
    <property type="entry name" value="TreS_maltokin_C_dom"/>
</dbReference>
<proteinExistence type="inferred from homology"/>
<dbReference type="PANTHER" id="PTHR10357">
    <property type="entry name" value="ALPHA-AMYLASE FAMILY MEMBER"/>
    <property type="match status" value="1"/>
</dbReference>
<reference evidence="18" key="1">
    <citation type="journal article" date="2019" name="Int. J. Syst. Evol. Microbiol.">
        <title>The Global Catalogue of Microorganisms (GCM) 10K type strain sequencing project: providing services to taxonomists for standard genome sequencing and annotation.</title>
        <authorList>
            <consortium name="The Broad Institute Genomics Platform"/>
            <consortium name="The Broad Institute Genome Sequencing Center for Infectious Disease"/>
            <person name="Wu L."/>
            <person name="Ma J."/>
        </authorList>
    </citation>
    <scope>NUCLEOTIDE SEQUENCE [LARGE SCALE GENOMIC DNA]</scope>
    <source>
        <strain evidence="18">CGMCC 1.16275</strain>
    </source>
</reference>
<dbReference type="InterPro" id="IPR045857">
    <property type="entry name" value="O16G_dom_2"/>
</dbReference>
<dbReference type="EC" id="2.7.1.175" evidence="4"/>
<dbReference type="Pfam" id="PF16657">
    <property type="entry name" value="Malt_amylase_C"/>
    <property type="match status" value="1"/>
</dbReference>
<evidence type="ECO:0000256" key="11">
    <source>
        <dbReference type="ARBA" id="ARBA00022840"/>
    </source>
</evidence>
<accession>A0ABW2KWD6</accession>
<name>A0ABW2KWD6_9PROT</name>
<keyword evidence="9" id="KW-0547">Nucleotide-binding</keyword>
<evidence type="ECO:0000256" key="12">
    <source>
        <dbReference type="ARBA" id="ARBA00023235"/>
    </source>
</evidence>
<keyword evidence="7" id="KW-0808">Transferase</keyword>
<dbReference type="GO" id="GO:0047471">
    <property type="term" value="F:maltose alpha-D-glucosyltransferase activity"/>
    <property type="evidence" value="ECO:0007669"/>
    <property type="project" value="UniProtKB-EC"/>
</dbReference>
<dbReference type="EMBL" id="JBHTCM010000015">
    <property type="protein sequence ID" value="MFC7334366.1"/>
    <property type="molecule type" value="Genomic_DNA"/>
</dbReference>
<evidence type="ECO:0000256" key="9">
    <source>
        <dbReference type="ARBA" id="ARBA00022741"/>
    </source>
</evidence>
<evidence type="ECO:0000256" key="8">
    <source>
        <dbReference type="ARBA" id="ARBA00022723"/>
    </source>
</evidence>